<evidence type="ECO:0000313" key="2">
    <source>
        <dbReference type="Proteomes" id="UP000194737"/>
    </source>
</evidence>
<name>A0AB73N4U8_ENTFC</name>
<gene>
    <name evidence="1" type="ORF">A5804_001957</name>
</gene>
<organism evidence="1 2">
    <name type="scientific">Enterococcus faecium</name>
    <name type="common">Streptococcus faecium</name>
    <dbReference type="NCBI Taxonomy" id="1352"/>
    <lineage>
        <taxon>Bacteria</taxon>
        <taxon>Bacillati</taxon>
        <taxon>Bacillota</taxon>
        <taxon>Bacilli</taxon>
        <taxon>Lactobacillales</taxon>
        <taxon>Enterococcaceae</taxon>
        <taxon>Enterococcus</taxon>
    </lineage>
</organism>
<protein>
    <submittedName>
        <fullName evidence="1">Uncharacterized protein</fullName>
    </submittedName>
</protein>
<dbReference type="Proteomes" id="UP000194737">
    <property type="component" value="Unassembled WGS sequence"/>
</dbReference>
<reference evidence="1 2" key="1">
    <citation type="submission" date="2017-05" db="EMBL/GenBank/DDBJ databases">
        <title>The Genome Sequence of Enterococcus faecium 6F2_DIV0138.</title>
        <authorList>
            <consortium name="The Broad Institute Genomics Platform"/>
            <consortium name="The Broad Institute Genomic Center for Infectious Diseases"/>
            <person name="Earl A."/>
            <person name="Manson A."/>
            <person name="Schwartman J."/>
            <person name="Gilmore M."/>
            <person name="Abouelleil A."/>
            <person name="Cao P."/>
            <person name="Chapman S."/>
            <person name="Cusick C."/>
            <person name="Shea T."/>
            <person name="Young S."/>
            <person name="Neafsey D."/>
            <person name="Nusbaum C."/>
            <person name="Birren B."/>
        </authorList>
    </citation>
    <scope>NUCLEOTIDE SEQUENCE [LARGE SCALE GENOMIC DNA]</scope>
    <source>
        <strain evidence="1 2">6F2_DIV0138</strain>
    </source>
</reference>
<dbReference type="RefSeq" id="WP_086324924.1">
    <property type="nucleotide sequence ID" value="NZ_NGLB01000001.1"/>
</dbReference>
<evidence type="ECO:0000313" key="1">
    <source>
        <dbReference type="EMBL" id="OTO00447.1"/>
    </source>
</evidence>
<sequence>MSVSIDPQEMYVWLACEDGYHKFVGHVVEIDGIKFSIVPMEKENGGVEIIFSDLKSGSRFVALPIHAIEVALCNTKERTLAMFNERVWIVKDLINRFGRKKVIRSINEKTMYMQIKYGEMPAIEVCHIEEEME</sequence>
<dbReference type="AlphaFoldDB" id="A0AB73N4U8"/>
<accession>A0AB73N4U8</accession>
<comment type="caution">
    <text evidence="1">The sequence shown here is derived from an EMBL/GenBank/DDBJ whole genome shotgun (WGS) entry which is preliminary data.</text>
</comment>
<proteinExistence type="predicted"/>
<dbReference type="EMBL" id="NGLB01000001">
    <property type="protein sequence ID" value="OTO00447.1"/>
    <property type="molecule type" value="Genomic_DNA"/>
</dbReference>